<keyword evidence="6" id="KW-0460">Magnesium</keyword>
<evidence type="ECO:0000313" key="10">
    <source>
        <dbReference type="EMBL" id="CCH89078.1"/>
    </source>
</evidence>
<dbReference type="OrthoDB" id="9804442at2"/>
<keyword evidence="11" id="KW-1185">Reference proteome</keyword>
<dbReference type="InterPro" id="IPR020476">
    <property type="entry name" value="Nudix_hydrolase"/>
</dbReference>
<dbReference type="eggNOG" id="COG0494">
    <property type="taxonomic scope" value="Bacteria"/>
</dbReference>
<dbReference type="InterPro" id="IPR015797">
    <property type="entry name" value="NUDIX_hydrolase-like_dom_sf"/>
</dbReference>
<dbReference type="PRINTS" id="PR00502">
    <property type="entry name" value="NUDIXFAMILY"/>
</dbReference>
<evidence type="ECO:0000256" key="2">
    <source>
        <dbReference type="ARBA" id="ARBA00001946"/>
    </source>
</evidence>
<dbReference type="Pfam" id="PF00293">
    <property type="entry name" value="NUDIX"/>
    <property type="match status" value="1"/>
</dbReference>
<proteinExistence type="inferred from homology"/>
<evidence type="ECO:0000256" key="4">
    <source>
        <dbReference type="ARBA" id="ARBA00022723"/>
    </source>
</evidence>
<accession>I4F0B5</accession>
<evidence type="ECO:0000256" key="1">
    <source>
        <dbReference type="ARBA" id="ARBA00001936"/>
    </source>
</evidence>
<evidence type="ECO:0000313" key="11">
    <source>
        <dbReference type="Proteomes" id="UP000006461"/>
    </source>
</evidence>
<protein>
    <submittedName>
        <fullName evidence="10">NUDIX hydrolase</fullName>
    </submittedName>
</protein>
<dbReference type="Gene3D" id="3.90.79.10">
    <property type="entry name" value="Nucleoside Triphosphate Pyrophosphohydrolase"/>
    <property type="match status" value="1"/>
</dbReference>
<keyword evidence="5 8" id="KW-0378">Hydrolase</keyword>
<dbReference type="HOGENOM" id="CLU_040940_5_0_11"/>
<organism evidence="10 11">
    <name type="scientific">Modestobacter italicus (strain DSM 44449 / CECT 9708 / BC 501)</name>
    <dbReference type="NCBI Taxonomy" id="2732864"/>
    <lineage>
        <taxon>Bacteria</taxon>
        <taxon>Bacillati</taxon>
        <taxon>Actinomycetota</taxon>
        <taxon>Actinomycetes</taxon>
        <taxon>Geodermatophilales</taxon>
        <taxon>Geodermatophilaceae</taxon>
        <taxon>Modestobacter</taxon>
    </lineage>
</organism>
<dbReference type="PATRIC" id="fig|477641.3.peg.3481"/>
<comment type="similarity">
    <text evidence="3 8">Belongs to the Nudix hydrolase family.</text>
</comment>
<dbReference type="PANTHER" id="PTHR12992">
    <property type="entry name" value="NUDIX HYDROLASE"/>
    <property type="match status" value="1"/>
</dbReference>
<evidence type="ECO:0000256" key="3">
    <source>
        <dbReference type="ARBA" id="ARBA00005582"/>
    </source>
</evidence>
<evidence type="ECO:0000256" key="5">
    <source>
        <dbReference type="ARBA" id="ARBA00022801"/>
    </source>
</evidence>
<dbReference type="InterPro" id="IPR020084">
    <property type="entry name" value="NUDIX_hydrolase_CS"/>
</dbReference>
<dbReference type="SUPFAM" id="SSF55811">
    <property type="entry name" value="Nudix"/>
    <property type="match status" value="1"/>
</dbReference>
<dbReference type="AlphaFoldDB" id="I4F0B5"/>
<dbReference type="GO" id="GO:0046872">
    <property type="term" value="F:metal ion binding"/>
    <property type="evidence" value="ECO:0007669"/>
    <property type="project" value="UniProtKB-KW"/>
</dbReference>
<dbReference type="OMA" id="GMLDDYP"/>
<dbReference type="PANTHER" id="PTHR12992:SF11">
    <property type="entry name" value="MITOCHONDRIAL COENZYME A DIPHOSPHATASE NUDT8"/>
    <property type="match status" value="1"/>
</dbReference>
<dbReference type="GO" id="GO:0010945">
    <property type="term" value="F:coenzyme A diphosphatase activity"/>
    <property type="evidence" value="ECO:0007669"/>
    <property type="project" value="InterPro"/>
</dbReference>
<feature type="domain" description="Nudix hydrolase" evidence="9">
    <location>
        <begin position="19"/>
        <end position="150"/>
    </location>
</feature>
<comment type="cofactor">
    <cofactor evidence="2">
        <name>Mg(2+)</name>
        <dbReference type="ChEBI" id="CHEBI:18420"/>
    </cofactor>
</comment>
<dbReference type="InterPro" id="IPR045121">
    <property type="entry name" value="CoAse"/>
</dbReference>
<evidence type="ECO:0000259" key="9">
    <source>
        <dbReference type="PROSITE" id="PS51462"/>
    </source>
</evidence>
<dbReference type="KEGG" id="mmar:MODMU_3668"/>
<name>I4F0B5_MODI5</name>
<reference evidence="10 11" key="1">
    <citation type="journal article" date="2012" name="J. Bacteriol.">
        <title>Genome Sequence of Radiation-Resistant Modestobacter marinus Strain BC501, a Representative Actinobacterium That Thrives on Calcareous Stone Surfaces.</title>
        <authorList>
            <person name="Normand P."/>
            <person name="Gury J."/>
            <person name="Pujic P."/>
            <person name="Chouaia B."/>
            <person name="Crotti E."/>
            <person name="Brusetti L."/>
            <person name="Daffonchio D."/>
            <person name="Vacherie B."/>
            <person name="Barbe V."/>
            <person name="Medigue C."/>
            <person name="Calteau A."/>
            <person name="Ghodhbane-Gtari F."/>
            <person name="Essoussi I."/>
            <person name="Nouioui I."/>
            <person name="Abbassi-Ghozzi I."/>
            <person name="Gtari M."/>
        </authorList>
    </citation>
    <scope>NUCLEOTIDE SEQUENCE [LARGE SCALE GENOMIC DNA]</scope>
    <source>
        <strain evidence="11">BC 501</strain>
    </source>
</reference>
<dbReference type="PROSITE" id="PS51462">
    <property type="entry name" value="NUDIX"/>
    <property type="match status" value="1"/>
</dbReference>
<evidence type="ECO:0000256" key="6">
    <source>
        <dbReference type="ARBA" id="ARBA00022842"/>
    </source>
</evidence>
<dbReference type="Proteomes" id="UP000006461">
    <property type="component" value="Chromosome"/>
</dbReference>
<gene>
    <name evidence="10" type="ordered locus">MODMU_3668</name>
</gene>
<dbReference type="PROSITE" id="PS00893">
    <property type="entry name" value="NUDIX_BOX"/>
    <property type="match status" value="1"/>
</dbReference>
<sequence>MAAARVAGFARRAVDRPDLRHAGVAVCVTEDDGRECLLVTRRAAGLRAHAGQWALPGGRIEAGETAVDGALRELHEEVGLVLGPDAVLGLLDDYVTRSGYVITPVVCWAGPPGELTPAEAEVAAVHQVPLADLDVPPRFTRIPESTAPVVALPLLGGLVHAPTAAIVHQFCQVACHGIPTRVAHLEQPVFAWR</sequence>
<keyword evidence="4" id="KW-0479">Metal-binding</keyword>
<dbReference type="STRING" id="477641.MODMU_3668"/>
<comment type="cofactor">
    <cofactor evidence="1">
        <name>Mn(2+)</name>
        <dbReference type="ChEBI" id="CHEBI:29035"/>
    </cofactor>
</comment>
<keyword evidence="7" id="KW-0464">Manganese</keyword>
<evidence type="ECO:0000256" key="7">
    <source>
        <dbReference type="ARBA" id="ARBA00023211"/>
    </source>
</evidence>
<dbReference type="CDD" id="cd03426">
    <property type="entry name" value="NUDIX_CoAse_Nudt7"/>
    <property type="match status" value="1"/>
</dbReference>
<dbReference type="InterPro" id="IPR000086">
    <property type="entry name" value="NUDIX_hydrolase_dom"/>
</dbReference>
<evidence type="ECO:0000256" key="8">
    <source>
        <dbReference type="RuleBase" id="RU003476"/>
    </source>
</evidence>
<dbReference type="EMBL" id="FO203431">
    <property type="protein sequence ID" value="CCH89078.1"/>
    <property type="molecule type" value="Genomic_DNA"/>
</dbReference>